<gene>
    <name evidence="1" type="ORF">EPS76_35940</name>
</gene>
<dbReference type="AlphaFoldDB" id="A0A444R030"/>
<dbReference type="PANTHER" id="PTHR30451">
    <property type="entry name" value="OUTER MEMBRANE USHER PROTEIN"/>
    <property type="match status" value="1"/>
</dbReference>
<dbReference type="Proteomes" id="UP000288730">
    <property type="component" value="Unassembled WGS sequence"/>
</dbReference>
<evidence type="ECO:0000313" key="1">
    <source>
        <dbReference type="EMBL" id="RXC70990.1"/>
    </source>
</evidence>
<reference evidence="1 2" key="1">
    <citation type="submission" date="2019-01" db="EMBL/GenBank/DDBJ databases">
        <title>Genomic analysis of febrile catheter-associated UTI E. coli isolates.</title>
        <authorList>
            <person name="Potter R."/>
            <person name="Zou Z."/>
            <person name="Henderson J."/>
            <person name="Dantas G."/>
        </authorList>
    </citation>
    <scope>NUCLEOTIDE SEQUENCE [LARGE SCALE GENOMIC DNA]</scope>
    <source>
        <strain evidence="1 2">29_CAASB</strain>
    </source>
</reference>
<dbReference type="InterPro" id="IPR042186">
    <property type="entry name" value="FimD_plug_dom"/>
</dbReference>
<protein>
    <submittedName>
        <fullName evidence="1">PapC/FimD family outer membrane usher protein</fullName>
    </submittedName>
</protein>
<dbReference type="GO" id="GO:0009279">
    <property type="term" value="C:cell outer membrane"/>
    <property type="evidence" value="ECO:0007669"/>
    <property type="project" value="TreeGrafter"/>
</dbReference>
<name>A0A444R030_ECOLX</name>
<comment type="caution">
    <text evidence="1">The sequence shown here is derived from an EMBL/GenBank/DDBJ whole genome shotgun (WGS) entry which is preliminary data.</text>
</comment>
<dbReference type="GO" id="GO:0015473">
    <property type="term" value="F:fimbrial usher porin activity"/>
    <property type="evidence" value="ECO:0007669"/>
    <property type="project" value="InterPro"/>
</dbReference>
<evidence type="ECO:0000313" key="2">
    <source>
        <dbReference type="Proteomes" id="UP000288730"/>
    </source>
</evidence>
<feature type="non-terminal residue" evidence="1">
    <location>
        <position position="1"/>
    </location>
</feature>
<feature type="non-terminal residue" evidence="1">
    <location>
        <position position="187"/>
    </location>
</feature>
<dbReference type="GO" id="GO:0009297">
    <property type="term" value="P:pilus assembly"/>
    <property type="evidence" value="ECO:0007669"/>
    <property type="project" value="InterPro"/>
</dbReference>
<dbReference type="Pfam" id="PF00577">
    <property type="entry name" value="Usher"/>
    <property type="match status" value="1"/>
</dbReference>
<dbReference type="Gene3D" id="2.60.40.2610">
    <property type="entry name" value="Outer membrane usher protein FimD, plug domain"/>
    <property type="match status" value="1"/>
</dbReference>
<dbReference type="PANTHER" id="PTHR30451:SF10">
    <property type="entry name" value="OUTER MEMBRANE USHER PROTEIN YFCU-RELATED"/>
    <property type="match status" value="1"/>
</dbReference>
<accession>A0A444R030</accession>
<proteinExistence type="predicted"/>
<dbReference type="InterPro" id="IPR000015">
    <property type="entry name" value="Fimb_usher"/>
</dbReference>
<organism evidence="1 2">
    <name type="scientific">Escherichia coli</name>
    <dbReference type="NCBI Taxonomy" id="562"/>
    <lineage>
        <taxon>Bacteria</taxon>
        <taxon>Pseudomonadati</taxon>
        <taxon>Pseudomonadota</taxon>
        <taxon>Gammaproteobacteria</taxon>
        <taxon>Enterobacterales</taxon>
        <taxon>Enterobacteriaceae</taxon>
        <taxon>Escherichia</taxon>
    </lineage>
</organism>
<sequence>TYWDRPEQTNYNLMFSHYFNMGSIRNMSISVTGYRYEYDDNADKGMYLSMSIPWSDSSTVTYNGSYGSGSDSSQVGYFKRVDDATHYQVNVGTSEQHGSVDGYLSHDGSLAKVDLSANYHEGEYRSAGIALQGGATLTAHGGALHRTQNMGGTRLLIDADGVANVPVESNGAPVYTNMFGKAVVADI</sequence>
<dbReference type="EMBL" id="SCJN01001510">
    <property type="protein sequence ID" value="RXC70990.1"/>
    <property type="molecule type" value="Genomic_DNA"/>
</dbReference>